<dbReference type="Proteomes" id="UP000254259">
    <property type="component" value="Plasmid CBM2636_mp"/>
</dbReference>
<keyword evidence="2" id="KW-0614">Plasmid</keyword>
<evidence type="ECO:0000313" key="3">
    <source>
        <dbReference type="Proteomes" id="UP000254259"/>
    </source>
</evidence>
<name>A0A9Q7V0M5_9BURK</name>
<dbReference type="InterPro" id="IPR053860">
    <property type="entry name" value="DUF6932"/>
</dbReference>
<geneLocation type="plasmid" evidence="3">
    <name>cbm2636_mp</name>
</geneLocation>
<feature type="compositionally biased region" description="Basic and acidic residues" evidence="1">
    <location>
        <begin position="7"/>
        <end position="23"/>
    </location>
</feature>
<dbReference type="Pfam" id="PF22014">
    <property type="entry name" value="DUF6932"/>
    <property type="match status" value="1"/>
</dbReference>
<organism evidence="2 3">
    <name type="scientific">Cupriavidus taiwanensis</name>
    <dbReference type="NCBI Taxonomy" id="164546"/>
    <lineage>
        <taxon>Bacteria</taxon>
        <taxon>Pseudomonadati</taxon>
        <taxon>Pseudomonadota</taxon>
        <taxon>Betaproteobacteria</taxon>
        <taxon>Burkholderiales</taxon>
        <taxon>Burkholderiaceae</taxon>
        <taxon>Cupriavidus</taxon>
    </lineage>
</organism>
<proteinExistence type="predicted"/>
<sequence length="228" mass="25168">MLPRRGRWNEQPRPLDRGGRPSRAESYMSQVPIPAWNAMQVLPPVNDLDPVSPDRSPYEVSLVSVVVRFATSCQRCRILRGFLGFRATLHQAGITSGFQWVDGSFSENVEVLEARNPGDVDVVSFLDDPDGDLGQKFPGDLADHGEVKKAFLVDGYWVETTLPGRNLVTLSAYWYSIWAHRRNSQWKGFLQLDLDPAEDADALAELTQIEAGVVPRAPPAGAAQGGQP</sequence>
<dbReference type="AlphaFoldDB" id="A0A9Q7V0M5"/>
<dbReference type="EMBL" id="LT984814">
    <property type="protein sequence ID" value="SPD67293.1"/>
    <property type="molecule type" value="Genomic_DNA"/>
</dbReference>
<protein>
    <submittedName>
        <fullName evidence="2">Uncharacterized protein</fullName>
    </submittedName>
</protein>
<evidence type="ECO:0000313" key="2">
    <source>
        <dbReference type="EMBL" id="SPD67293.1"/>
    </source>
</evidence>
<accession>A0A9Q7V0M5</accession>
<reference evidence="2 3" key="1">
    <citation type="submission" date="2018-01" db="EMBL/GenBank/DDBJ databases">
        <authorList>
            <person name="Clerissi C."/>
        </authorList>
    </citation>
    <scope>NUCLEOTIDE SEQUENCE [LARGE SCALE GENOMIC DNA]</scope>
    <source>
        <strain evidence="2">Cupriavidus taiwanensis SWF 66322</strain>
        <plasmid evidence="3">cbm2636_mp</plasmid>
    </source>
</reference>
<feature type="region of interest" description="Disordered" evidence="1">
    <location>
        <begin position="1"/>
        <end position="24"/>
    </location>
</feature>
<evidence type="ECO:0000256" key="1">
    <source>
        <dbReference type="SAM" id="MobiDB-lite"/>
    </source>
</evidence>
<gene>
    <name evidence="2" type="ORF">CBM2636_MP20143</name>
</gene>